<evidence type="ECO:0000313" key="12">
    <source>
        <dbReference type="EMBL" id="GGJ88029.1"/>
    </source>
</evidence>
<keyword evidence="2 7" id="KW-0378">Hydrolase</keyword>
<dbReference type="InterPro" id="IPR011545">
    <property type="entry name" value="DEAD/DEAH_box_helicase_dom"/>
</dbReference>
<dbReference type="PROSITE" id="PS00039">
    <property type="entry name" value="DEAD_ATP_HELICASE"/>
    <property type="match status" value="1"/>
</dbReference>
<dbReference type="SMART" id="SM00490">
    <property type="entry name" value="HELICc"/>
    <property type="match status" value="1"/>
</dbReference>
<organism evidence="12 13">
    <name type="scientific">Deinococcus aquiradiocola</name>
    <dbReference type="NCBI Taxonomy" id="393059"/>
    <lineage>
        <taxon>Bacteria</taxon>
        <taxon>Thermotogati</taxon>
        <taxon>Deinococcota</taxon>
        <taxon>Deinococci</taxon>
        <taxon>Deinococcales</taxon>
        <taxon>Deinococcaceae</taxon>
        <taxon>Deinococcus</taxon>
    </lineage>
</organism>
<feature type="compositionally biased region" description="Gly residues" evidence="8">
    <location>
        <begin position="486"/>
        <end position="502"/>
    </location>
</feature>
<comment type="similarity">
    <text evidence="5 7">Belongs to the DEAD box helicase family.</text>
</comment>
<evidence type="ECO:0000256" key="2">
    <source>
        <dbReference type="ARBA" id="ARBA00022801"/>
    </source>
</evidence>
<protein>
    <submittedName>
        <fullName evidence="12">RNA helicase</fullName>
    </submittedName>
</protein>
<dbReference type="PROSITE" id="PS51195">
    <property type="entry name" value="Q_MOTIF"/>
    <property type="match status" value="1"/>
</dbReference>
<dbReference type="Pfam" id="PF00271">
    <property type="entry name" value="Helicase_C"/>
    <property type="match status" value="1"/>
</dbReference>
<dbReference type="InterPro" id="IPR027417">
    <property type="entry name" value="P-loop_NTPase"/>
</dbReference>
<dbReference type="Gene3D" id="3.40.50.300">
    <property type="entry name" value="P-loop containing nucleotide triphosphate hydrolases"/>
    <property type="match status" value="2"/>
</dbReference>
<feature type="domain" description="Helicase ATP-binding" evidence="9">
    <location>
        <begin position="41"/>
        <end position="214"/>
    </location>
</feature>
<evidence type="ECO:0000256" key="1">
    <source>
        <dbReference type="ARBA" id="ARBA00022741"/>
    </source>
</evidence>
<proteinExistence type="inferred from homology"/>
<dbReference type="GO" id="GO:0003724">
    <property type="term" value="F:RNA helicase activity"/>
    <property type="evidence" value="ECO:0007669"/>
    <property type="project" value="InterPro"/>
</dbReference>
<dbReference type="PROSITE" id="PS51194">
    <property type="entry name" value="HELICASE_CTER"/>
    <property type="match status" value="1"/>
</dbReference>
<dbReference type="InterPro" id="IPR050079">
    <property type="entry name" value="DEAD_box_RNA_helicase"/>
</dbReference>
<keyword evidence="13" id="KW-1185">Reference proteome</keyword>
<dbReference type="PANTHER" id="PTHR47959:SF13">
    <property type="entry name" value="ATP-DEPENDENT RNA HELICASE RHLE"/>
    <property type="match status" value="1"/>
</dbReference>
<evidence type="ECO:0000256" key="6">
    <source>
        <dbReference type="PROSITE-ProRule" id="PRU00552"/>
    </source>
</evidence>
<dbReference type="GO" id="GO:0005524">
    <property type="term" value="F:ATP binding"/>
    <property type="evidence" value="ECO:0007669"/>
    <property type="project" value="UniProtKB-KW"/>
</dbReference>
<evidence type="ECO:0000313" key="13">
    <source>
        <dbReference type="Proteomes" id="UP000635726"/>
    </source>
</evidence>
<feature type="compositionally biased region" description="Gly residues" evidence="8">
    <location>
        <begin position="409"/>
        <end position="436"/>
    </location>
</feature>
<dbReference type="SUPFAM" id="SSF52540">
    <property type="entry name" value="P-loop containing nucleoside triphosphate hydrolases"/>
    <property type="match status" value="1"/>
</dbReference>
<comment type="caution">
    <text evidence="12">The sequence shown here is derived from an EMBL/GenBank/DDBJ whole genome shotgun (WGS) entry which is preliminary data.</text>
</comment>
<evidence type="ECO:0000259" key="9">
    <source>
        <dbReference type="PROSITE" id="PS51192"/>
    </source>
</evidence>
<dbReference type="Pfam" id="PF00270">
    <property type="entry name" value="DEAD"/>
    <property type="match status" value="1"/>
</dbReference>
<dbReference type="PROSITE" id="PS51192">
    <property type="entry name" value="HELICASE_ATP_BIND_1"/>
    <property type="match status" value="1"/>
</dbReference>
<dbReference type="InterPro" id="IPR044742">
    <property type="entry name" value="DEAD/DEAH_RhlB"/>
</dbReference>
<accession>A0A917PR85</accession>
<feature type="compositionally biased region" description="Gly residues" evidence="8">
    <location>
        <begin position="446"/>
        <end position="461"/>
    </location>
</feature>
<dbReference type="InterPro" id="IPR014014">
    <property type="entry name" value="RNA_helicase_DEAD_Q_motif"/>
</dbReference>
<reference evidence="12" key="2">
    <citation type="submission" date="2020-09" db="EMBL/GenBank/DDBJ databases">
        <authorList>
            <person name="Sun Q."/>
            <person name="Ohkuma M."/>
        </authorList>
    </citation>
    <scope>NUCLEOTIDE SEQUENCE</scope>
    <source>
        <strain evidence="12">JCM 14371</strain>
    </source>
</reference>
<dbReference type="CDD" id="cd18787">
    <property type="entry name" value="SF2_C_DEAD"/>
    <property type="match status" value="1"/>
</dbReference>
<dbReference type="EMBL" id="BMOE01000020">
    <property type="protein sequence ID" value="GGJ88029.1"/>
    <property type="molecule type" value="Genomic_DNA"/>
</dbReference>
<feature type="region of interest" description="Disordered" evidence="8">
    <location>
        <begin position="404"/>
        <end position="502"/>
    </location>
</feature>
<dbReference type="AlphaFoldDB" id="A0A917PR85"/>
<dbReference type="PANTHER" id="PTHR47959">
    <property type="entry name" value="ATP-DEPENDENT RNA HELICASE RHLE-RELATED"/>
    <property type="match status" value="1"/>
</dbReference>
<dbReference type="GO" id="GO:0016787">
    <property type="term" value="F:hydrolase activity"/>
    <property type="evidence" value="ECO:0007669"/>
    <property type="project" value="UniProtKB-KW"/>
</dbReference>
<keyword evidence="1 7" id="KW-0547">Nucleotide-binding</keyword>
<keyword evidence="4 7" id="KW-0067">ATP-binding</keyword>
<sequence>MTNTDTATLTTFQEMKLPKTLNDAVTRMGYTQPTEIQALSLPPARQGRDVLGTAATGSGKTVAFLLPLIEKLLSGAATPRRTRALVLAPTRELAAQIEEVALELVRNTPLRVTSIFGGVGQNPQAAALRGGTEIVIATPGRLLDHINQGNAKFGALEVLVLDEADRMLDLGFLPDIRRILKALPDQRQTLLFSATMPDDILKLARDFQVNPIRVGVRHGGRPAAKITELAYAVSSELKVDLVAGLLAAPDVDQALVFTRTKHRANRVAEKLERAGISAQRIHGNRSQAARTEALDGFKSGKYKVLVATDIAARGIDVPALGHVINFDVPVSAEDYVHRAGRTARAGLSGTAITLFARDEEDGLRSIERFTGKAIERAKLDGFDYTAKPQEGLEIPLRDRLAAHRAQRNGQGGGRGAQGGNGGGRGGQGGNAQGGQSGRPSGPRAQGQGGSQGGQRQGGQGGQARPADNARFSTVAPAPGEARGNGQRSGGGRGRGGPRGGNR</sequence>
<feature type="short sequence motif" description="Q motif" evidence="6">
    <location>
        <begin position="10"/>
        <end position="38"/>
    </location>
</feature>
<evidence type="ECO:0000259" key="10">
    <source>
        <dbReference type="PROSITE" id="PS51194"/>
    </source>
</evidence>
<reference evidence="12" key="1">
    <citation type="journal article" date="2014" name="Int. J. Syst. Evol. Microbiol.">
        <title>Complete genome sequence of Corynebacterium casei LMG S-19264T (=DSM 44701T), isolated from a smear-ripened cheese.</title>
        <authorList>
            <consortium name="US DOE Joint Genome Institute (JGI-PGF)"/>
            <person name="Walter F."/>
            <person name="Albersmeier A."/>
            <person name="Kalinowski J."/>
            <person name="Ruckert C."/>
        </authorList>
    </citation>
    <scope>NUCLEOTIDE SEQUENCE</scope>
    <source>
        <strain evidence="12">JCM 14371</strain>
    </source>
</reference>
<dbReference type="InterPro" id="IPR000629">
    <property type="entry name" value="RNA-helicase_DEAD-box_CS"/>
</dbReference>
<evidence type="ECO:0000256" key="5">
    <source>
        <dbReference type="ARBA" id="ARBA00038437"/>
    </source>
</evidence>
<gene>
    <name evidence="12" type="ORF">GCM10008939_35090</name>
</gene>
<feature type="domain" description="Helicase C-terminal" evidence="10">
    <location>
        <begin position="225"/>
        <end position="385"/>
    </location>
</feature>
<evidence type="ECO:0000256" key="4">
    <source>
        <dbReference type="ARBA" id="ARBA00022840"/>
    </source>
</evidence>
<evidence type="ECO:0000256" key="7">
    <source>
        <dbReference type="RuleBase" id="RU000492"/>
    </source>
</evidence>
<evidence type="ECO:0000256" key="8">
    <source>
        <dbReference type="SAM" id="MobiDB-lite"/>
    </source>
</evidence>
<evidence type="ECO:0000256" key="3">
    <source>
        <dbReference type="ARBA" id="ARBA00022806"/>
    </source>
</evidence>
<dbReference type="InterPro" id="IPR014001">
    <property type="entry name" value="Helicase_ATP-bd"/>
</dbReference>
<dbReference type="GO" id="GO:0005829">
    <property type="term" value="C:cytosol"/>
    <property type="evidence" value="ECO:0007669"/>
    <property type="project" value="TreeGrafter"/>
</dbReference>
<keyword evidence="3 7" id="KW-0347">Helicase</keyword>
<dbReference type="GO" id="GO:0003676">
    <property type="term" value="F:nucleic acid binding"/>
    <property type="evidence" value="ECO:0007669"/>
    <property type="project" value="InterPro"/>
</dbReference>
<dbReference type="RefSeq" id="WP_229671131.1">
    <property type="nucleotide sequence ID" value="NZ_BMOE01000020.1"/>
</dbReference>
<dbReference type="CDD" id="cd00268">
    <property type="entry name" value="DEADc"/>
    <property type="match status" value="1"/>
</dbReference>
<dbReference type="Proteomes" id="UP000635726">
    <property type="component" value="Unassembled WGS sequence"/>
</dbReference>
<name>A0A917PR85_9DEIO</name>
<feature type="domain" description="DEAD-box RNA helicase Q" evidence="11">
    <location>
        <begin position="10"/>
        <end position="38"/>
    </location>
</feature>
<dbReference type="SMART" id="SM00487">
    <property type="entry name" value="DEXDc"/>
    <property type="match status" value="1"/>
</dbReference>
<dbReference type="InterPro" id="IPR001650">
    <property type="entry name" value="Helicase_C-like"/>
</dbReference>
<evidence type="ECO:0000259" key="11">
    <source>
        <dbReference type="PROSITE" id="PS51195"/>
    </source>
</evidence>